<reference evidence="1" key="1">
    <citation type="submission" date="2006-06" db="EMBL/GenBank/DDBJ databases">
        <title>Complete sequence of chromosome of Chelativorans sp. BNC1.</title>
        <authorList>
            <consortium name="US DOE Joint Genome Institute"/>
            <person name="Copeland A."/>
            <person name="Lucas S."/>
            <person name="Lapidus A."/>
            <person name="Barry K."/>
            <person name="Detter J.C."/>
            <person name="Glavina del Rio T."/>
            <person name="Hammon N."/>
            <person name="Israni S."/>
            <person name="Dalin E."/>
            <person name="Tice H."/>
            <person name="Pitluck S."/>
            <person name="Chertkov O."/>
            <person name="Brettin T."/>
            <person name="Bruce D."/>
            <person name="Han C."/>
            <person name="Tapia R."/>
            <person name="Gilna P."/>
            <person name="Schmutz J."/>
            <person name="Larimer F."/>
            <person name="Land M."/>
            <person name="Hauser L."/>
            <person name="Kyrpides N."/>
            <person name="Mikhailova N."/>
            <person name="Richardson P."/>
        </authorList>
    </citation>
    <scope>NUCLEOTIDE SEQUENCE</scope>
    <source>
        <strain evidence="1">BNC1</strain>
    </source>
</reference>
<sequence length="183" mass="20740">MTWYAIRTVPGAQKPQREYAVEPTSLGKDGRPRGKGYRIVPSLNPNMSAVERALSEAGYVHYMPAERRLVRDRKHTDLWKARRFAMLVGYVFVKGPVDFRALEPVPGVHSIVGICGRPMEIDLLDILTLRSMEAIAEEKFDRDARVARKTIRIKSKKDARLKKIVEKLERADDLVVSLDVVAA</sequence>
<accession>Q11LV0</accession>
<dbReference type="eggNOG" id="COG0250">
    <property type="taxonomic scope" value="Bacteria"/>
</dbReference>
<dbReference type="KEGG" id="mes:Meso_0221"/>
<dbReference type="OrthoDB" id="8280261at2"/>
<dbReference type="HOGENOM" id="CLU_1472701_0_0_5"/>
<protein>
    <recommendedName>
        <fullName evidence="2">NusG-like N-terminal domain-containing protein</fullName>
    </recommendedName>
</protein>
<dbReference type="Gene3D" id="3.30.70.940">
    <property type="entry name" value="NusG, N-terminal domain"/>
    <property type="match status" value="1"/>
</dbReference>
<dbReference type="AlphaFoldDB" id="Q11LV0"/>
<evidence type="ECO:0000313" key="1">
    <source>
        <dbReference type="EMBL" id="ABG61625.1"/>
    </source>
</evidence>
<organism evidence="1">
    <name type="scientific">Chelativorans sp. (strain BNC1)</name>
    <dbReference type="NCBI Taxonomy" id="266779"/>
    <lineage>
        <taxon>Bacteria</taxon>
        <taxon>Pseudomonadati</taxon>
        <taxon>Pseudomonadota</taxon>
        <taxon>Alphaproteobacteria</taxon>
        <taxon>Hyphomicrobiales</taxon>
        <taxon>Phyllobacteriaceae</taxon>
        <taxon>Chelativorans</taxon>
    </lineage>
</organism>
<dbReference type="SUPFAM" id="SSF82679">
    <property type="entry name" value="N-utilization substance G protein NusG, N-terminal domain"/>
    <property type="match status" value="1"/>
</dbReference>
<dbReference type="EMBL" id="CP000390">
    <property type="protein sequence ID" value="ABG61625.1"/>
    <property type="molecule type" value="Genomic_DNA"/>
</dbReference>
<dbReference type="GO" id="GO:0006354">
    <property type="term" value="P:DNA-templated transcription elongation"/>
    <property type="evidence" value="ECO:0007669"/>
    <property type="project" value="InterPro"/>
</dbReference>
<name>Q11LV0_CHESB</name>
<proteinExistence type="predicted"/>
<dbReference type="InterPro" id="IPR036735">
    <property type="entry name" value="NGN_dom_sf"/>
</dbReference>
<gene>
    <name evidence="1" type="ordered locus">Meso_0221</name>
</gene>
<dbReference type="STRING" id="266779.Meso_0221"/>
<evidence type="ECO:0008006" key="2">
    <source>
        <dbReference type="Google" id="ProtNLM"/>
    </source>
</evidence>